<dbReference type="SUPFAM" id="SSF81631">
    <property type="entry name" value="PAP/OAS1 substrate-binding domain"/>
    <property type="match status" value="1"/>
</dbReference>
<reference evidence="3" key="1">
    <citation type="submission" date="2022-10" db="EMBL/GenBank/DDBJ databases">
        <authorList>
            <person name="Chen Y."/>
            <person name="Dougan E. K."/>
            <person name="Chan C."/>
            <person name="Rhodes N."/>
            <person name="Thang M."/>
        </authorList>
    </citation>
    <scope>NUCLEOTIDE SEQUENCE</scope>
</reference>
<name>A0A9P1FSS3_9DINO</name>
<accession>A0A9P1FSS3</accession>
<dbReference type="AlphaFoldDB" id="A0A9P1FSS3"/>
<evidence type="ECO:0000313" key="3">
    <source>
        <dbReference type="EMBL" id="CAI3986826.1"/>
    </source>
</evidence>
<dbReference type="Gene3D" id="3.30.460.10">
    <property type="entry name" value="Beta Polymerase, domain 2"/>
    <property type="match status" value="1"/>
</dbReference>
<comment type="caution">
    <text evidence="3">The sequence shown here is derived from an EMBL/GenBank/DDBJ whole genome shotgun (WGS) entry which is preliminary data.</text>
</comment>
<evidence type="ECO:0000256" key="1">
    <source>
        <dbReference type="SAM" id="MobiDB-lite"/>
    </source>
</evidence>
<dbReference type="Proteomes" id="UP001152797">
    <property type="component" value="Unassembled WGS sequence"/>
</dbReference>
<dbReference type="GO" id="GO:0031123">
    <property type="term" value="P:RNA 3'-end processing"/>
    <property type="evidence" value="ECO:0007669"/>
    <property type="project" value="TreeGrafter"/>
</dbReference>
<dbReference type="EMBL" id="CAMXCT030001112">
    <property type="protein sequence ID" value="CAL4774138.1"/>
    <property type="molecule type" value="Genomic_DNA"/>
</dbReference>
<dbReference type="EMBL" id="CAMXCT020001112">
    <property type="protein sequence ID" value="CAL1140201.1"/>
    <property type="molecule type" value="Genomic_DNA"/>
</dbReference>
<dbReference type="SUPFAM" id="SSF81301">
    <property type="entry name" value="Nucleotidyltransferase"/>
    <property type="match status" value="1"/>
</dbReference>
<reference evidence="4 5" key="2">
    <citation type="submission" date="2024-05" db="EMBL/GenBank/DDBJ databases">
        <authorList>
            <person name="Chen Y."/>
            <person name="Shah S."/>
            <person name="Dougan E. K."/>
            <person name="Thang M."/>
            <person name="Chan C."/>
        </authorList>
    </citation>
    <scope>NUCLEOTIDE SEQUENCE [LARGE SCALE GENOMIC DNA]</scope>
</reference>
<keyword evidence="4" id="KW-0808">Transferase</keyword>
<feature type="compositionally biased region" description="Basic residues" evidence="1">
    <location>
        <begin position="449"/>
        <end position="468"/>
    </location>
</feature>
<feature type="region of interest" description="Disordered" evidence="1">
    <location>
        <begin position="416"/>
        <end position="477"/>
    </location>
</feature>
<dbReference type="EMBL" id="CAMXCT010001112">
    <property type="protein sequence ID" value="CAI3986826.1"/>
    <property type="molecule type" value="Genomic_DNA"/>
</dbReference>
<dbReference type="OrthoDB" id="414181at2759"/>
<feature type="compositionally biased region" description="Polar residues" evidence="1">
    <location>
        <begin position="1"/>
        <end position="13"/>
    </location>
</feature>
<dbReference type="InterPro" id="IPR043519">
    <property type="entry name" value="NT_sf"/>
</dbReference>
<feature type="region of interest" description="Disordered" evidence="1">
    <location>
        <begin position="125"/>
        <end position="145"/>
    </location>
</feature>
<dbReference type="PANTHER" id="PTHR12271:SF123">
    <property type="entry name" value="PROTEIN HESO1"/>
    <property type="match status" value="1"/>
</dbReference>
<gene>
    <name evidence="3" type="ORF">C1SCF055_LOCUS14145</name>
</gene>
<keyword evidence="4" id="KW-0548">Nucleotidyltransferase</keyword>
<feature type="domain" description="Poly(A) RNA polymerase mitochondrial-like central palm" evidence="2">
    <location>
        <begin position="56"/>
        <end position="206"/>
    </location>
</feature>
<evidence type="ECO:0000313" key="5">
    <source>
        <dbReference type="Proteomes" id="UP001152797"/>
    </source>
</evidence>
<protein>
    <submittedName>
        <fullName evidence="4">Polynucleotide adenylyltransferase</fullName>
    </submittedName>
</protein>
<proteinExistence type="predicted"/>
<dbReference type="InterPro" id="IPR054708">
    <property type="entry name" value="MTPAP-like_central"/>
</dbReference>
<feature type="compositionally biased region" description="Basic residues" evidence="1">
    <location>
        <begin position="18"/>
        <end position="27"/>
    </location>
</feature>
<organism evidence="3">
    <name type="scientific">Cladocopium goreaui</name>
    <dbReference type="NCBI Taxonomy" id="2562237"/>
    <lineage>
        <taxon>Eukaryota</taxon>
        <taxon>Sar</taxon>
        <taxon>Alveolata</taxon>
        <taxon>Dinophyceae</taxon>
        <taxon>Suessiales</taxon>
        <taxon>Symbiodiniaceae</taxon>
        <taxon>Cladocopium</taxon>
    </lineage>
</organism>
<keyword evidence="5" id="KW-1185">Reference proteome</keyword>
<evidence type="ECO:0000259" key="2">
    <source>
        <dbReference type="Pfam" id="PF22600"/>
    </source>
</evidence>
<dbReference type="PANTHER" id="PTHR12271">
    <property type="entry name" value="POLY A POLYMERASE CID PAP -RELATED"/>
    <property type="match status" value="1"/>
</dbReference>
<evidence type="ECO:0000313" key="4">
    <source>
        <dbReference type="EMBL" id="CAL4774138.1"/>
    </source>
</evidence>
<dbReference type="Pfam" id="PF22600">
    <property type="entry name" value="MTPAP-like_central"/>
    <property type="match status" value="1"/>
</dbReference>
<dbReference type="Gene3D" id="1.10.1410.10">
    <property type="match status" value="1"/>
</dbReference>
<feature type="compositionally biased region" description="Low complexity" evidence="1">
    <location>
        <begin position="125"/>
        <end position="134"/>
    </location>
</feature>
<sequence>MKQPTPLRNSSILNPKKDGKKWKKRPTRPIPNSSFQKHFRKDRKDASQAGHGGPLRDLLTSSLPDPVQLDAVQTCLEHVQILARQLLGDTSAVVVQGSYAQGLALRGSDLDIAVILAENGLQNGKKTATKAGKGSSRSKRRGEIGEDVVNRRQALHCLQRLAEALSDAKLDEIRIALRIFSAKVPVLRLHCGAKGERNVVVDVSVGGSLLRGACDRAVYSVLQEDQSSGTAAALCRLVKLWAKRRKLTNTLKGGLSSFALVLLTIFFLQQRSGKHQCSLPSQLSVTGPRAKPANPENCCPQPLGLEVVASEKELVHLFAEFFEWATEELPKLQNCAISIGSATAQQRTGRFHPLVVEVPFSPQENAARCLRIDVWEGAICQELSRANRMVKQLGLKSGRARASLVRTLFSASADPESTEVFQAPESDVPVPYVPDPGSIPSAEEETKSARRSAKRRRKLERSKLRGSKASKESNIMPETVAPVDRWLGLRSLLDPR</sequence>
<feature type="region of interest" description="Disordered" evidence="1">
    <location>
        <begin position="1"/>
        <end position="59"/>
    </location>
</feature>
<dbReference type="GO" id="GO:0016779">
    <property type="term" value="F:nucleotidyltransferase activity"/>
    <property type="evidence" value="ECO:0007669"/>
    <property type="project" value="UniProtKB-KW"/>
</dbReference>